<dbReference type="InterPro" id="IPR001709">
    <property type="entry name" value="Flavoprot_Pyr_Nucl_cyt_Rdtase"/>
</dbReference>
<accession>A0A2U8GLE6</accession>
<dbReference type="PROSITE" id="PS51085">
    <property type="entry name" value="2FE2S_FER_2"/>
    <property type="match status" value="1"/>
</dbReference>
<sequence>MSQTHTVTFRFADGASRAIDVAEDETLLDAALAGGVPLMHQCRSGSCSSCIATICEGDTSNQPGSSSTLLASEYEAGHRLLCVSRAQSDCTFDLSYGSAEGGVVPVEVNAFVNAIEPIASNVVKLSLELAEGNWLSFKPGQFVQIEVPGVGKLRSYSPVSTEADLPTLELLIRLLPEGVMSSWLKSGANVDDVVKLKGPYGAFFLREKRRAPHIFVAGGTGLAPVLSMIDRMRQIGGRKPPMLLSFGCATSDALFYLDELELRRQWLPGLDTRICVDREPDSCYHNGSPVSALRPEDVTDPDTVAYLCGPQGMIDAATRRLIELGVAPENVFAEQFVPSN</sequence>
<dbReference type="PROSITE" id="PS00197">
    <property type="entry name" value="2FE2S_FER_1"/>
    <property type="match status" value="1"/>
</dbReference>
<feature type="domain" description="FAD-binding FR-type" evidence="5">
    <location>
        <begin position="105"/>
        <end position="206"/>
    </location>
</feature>
<feature type="domain" description="2Fe-2S ferredoxin-type" evidence="4">
    <location>
        <begin position="5"/>
        <end position="98"/>
    </location>
</feature>
<keyword evidence="2" id="KW-0479">Metal-binding</keyword>
<dbReference type="AlphaFoldDB" id="A0A2U8GLE6"/>
<dbReference type="KEGG" id="acom:CEW83_03675"/>
<keyword evidence="2" id="KW-0411">Iron-sulfur</keyword>
<dbReference type="InterPro" id="IPR006058">
    <property type="entry name" value="2Fe2S_fd_BS"/>
</dbReference>
<keyword evidence="7" id="KW-1185">Reference proteome</keyword>
<dbReference type="EMBL" id="CP022187">
    <property type="protein sequence ID" value="AWI74427.1"/>
    <property type="molecule type" value="Genomic_DNA"/>
</dbReference>
<dbReference type="GO" id="GO:0051537">
    <property type="term" value="F:2 iron, 2 sulfur cluster binding"/>
    <property type="evidence" value="ECO:0007669"/>
    <property type="project" value="UniProtKB-KW"/>
</dbReference>
<dbReference type="InterPro" id="IPR017938">
    <property type="entry name" value="Riboflavin_synthase-like_b-brl"/>
</dbReference>
<keyword evidence="6" id="KW-0503">Monooxygenase</keyword>
<evidence type="ECO:0000259" key="5">
    <source>
        <dbReference type="PROSITE" id="PS51384"/>
    </source>
</evidence>
<dbReference type="InterPro" id="IPR036010">
    <property type="entry name" value="2Fe-2S_ferredoxin-like_sf"/>
</dbReference>
<dbReference type="PANTHER" id="PTHR47354">
    <property type="entry name" value="NADH OXIDOREDUCTASE HCR"/>
    <property type="match status" value="1"/>
</dbReference>
<dbReference type="PRINTS" id="PR00410">
    <property type="entry name" value="PHEHYDRXLASE"/>
</dbReference>
<comment type="cofactor">
    <cofactor evidence="3">
        <name>[2Fe-2S] cluster</name>
        <dbReference type="ChEBI" id="CHEBI:190135"/>
    </cofactor>
</comment>
<dbReference type="RefSeq" id="WP_108948134.1">
    <property type="nucleotide sequence ID" value="NZ_CP022187.1"/>
</dbReference>
<dbReference type="GO" id="GO:0004497">
    <property type="term" value="F:monooxygenase activity"/>
    <property type="evidence" value="ECO:0007669"/>
    <property type="project" value="UniProtKB-KW"/>
</dbReference>
<dbReference type="PANTHER" id="PTHR47354:SF5">
    <property type="entry name" value="PROTEIN RFBI"/>
    <property type="match status" value="1"/>
</dbReference>
<evidence type="ECO:0000259" key="4">
    <source>
        <dbReference type="PROSITE" id="PS51085"/>
    </source>
</evidence>
<dbReference type="Gene3D" id="2.40.30.10">
    <property type="entry name" value="Translation factors"/>
    <property type="match status" value="1"/>
</dbReference>
<evidence type="ECO:0000256" key="1">
    <source>
        <dbReference type="ARBA" id="ARBA00001974"/>
    </source>
</evidence>
<keyword evidence="2" id="KW-0408">Iron</keyword>
<dbReference type="Gene3D" id="3.40.50.80">
    <property type="entry name" value="Nucleotide-binding domain of ferredoxin-NADP reductase (FNR) module"/>
    <property type="match status" value="1"/>
</dbReference>
<proteinExistence type="predicted"/>
<dbReference type="Pfam" id="PF00970">
    <property type="entry name" value="FAD_binding_6"/>
    <property type="match status" value="1"/>
</dbReference>
<comment type="cofactor">
    <cofactor evidence="1">
        <name>FAD</name>
        <dbReference type="ChEBI" id="CHEBI:57692"/>
    </cofactor>
</comment>
<keyword evidence="6" id="KW-0560">Oxidoreductase</keyword>
<dbReference type="InterPro" id="IPR050415">
    <property type="entry name" value="MRET"/>
</dbReference>
<dbReference type="SUPFAM" id="SSF54292">
    <property type="entry name" value="2Fe-2S ferredoxin-like"/>
    <property type="match status" value="1"/>
</dbReference>
<reference evidence="6 7" key="1">
    <citation type="submission" date="2017-06" db="EMBL/GenBank/DDBJ databases">
        <title>Azoarcus.</title>
        <authorList>
            <person name="Woo J.-H."/>
            <person name="Kim H.-S."/>
        </authorList>
    </citation>
    <scope>NUCLEOTIDE SEQUENCE [LARGE SCALE GENOMIC DNA]</scope>
    <source>
        <strain evidence="6 7">TSPY31</strain>
    </source>
</reference>
<protein>
    <submittedName>
        <fullName evidence="6">Methane monooxygenase</fullName>
    </submittedName>
</protein>
<dbReference type="PRINTS" id="PR00371">
    <property type="entry name" value="FPNCR"/>
</dbReference>
<dbReference type="PROSITE" id="PS51384">
    <property type="entry name" value="FAD_FR"/>
    <property type="match status" value="1"/>
</dbReference>
<dbReference type="InterPro" id="IPR001041">
    <property type="entry name" value="2Fe-2S_ferredoxin-type"/>
</dbReference>
<dbReference type="Pfam" id="PF00111">
    <property type="entry name" value="Fer2"/>
    <property type="match status" value="1"/>
</dbReference>
<evidence type="ECO:0000256" key="3">
    <source>
        <dbReference type="ARBA" id="ARBA00034078"/>
    </source>
</evidence>
<dbReference type="Gene3D" id="3.10.20.30">
    <property type="match status" value="1"/>
</dbReference>
<organism evidence="6 7">
    <name type="scientific">Parazoarcus communis</name>
    <dbReference type="NCBI Taxonomy" id="41977"/>
    <lineage>
        <taxon>Bacteria</taxon>
        <taxon>Pseudomonadati</taxon>
        <taxon>Pseudomonadota</taxon>
        <taxon>Betaproteobacteria</taxon>
        <taxon>Rhodocyclales</taxon>
        <taxon>Zoogloeaceae</taxon>
        <taxon>Parazoarcus</taxon>
    </lineage>
</organism>
<dbReference type="Proteomes" id="UP000244930">
    <property type="component" value="Chromosome"/>
</dbReference>
<dbReference type="Pfam" id="PF00175">
    <property type="entry name" value="NAD_binding_1"/>
    <property type="match status" value="1"/>
</dbReference>
<name>A0A2U8GLE6_9RHOO</name>
<dbReference type="InterPro" id="IPR008333">
    <property type="entry name" value="Cbr1-like_FAD-bd_dom"/>
</dbReference>
<dbReference type="InterPro" id="IPR039261">
    <property type="entry name" value="FNR_nucleotide-bd"/>
</dbReference>
<dbReference type="SUPFAM" id="SSF63380">
    <property type="entry name" value="Riboflavin synthase domain-like"/>
    <property type="match status" value="1"/>
</dbReference>
<dbReference type="CDD" id="cd00207">
    <property type="entry name" value="fer2"/>
    <property type="match status" value="1"/>
</dbReference>
<dbReference type="InterPro" id="IPR017927">
    <property type="entry name" value="FAD-bd_FR_type"/>
</dbReference>
<dbReference type="InterPro" id="IPR012675">
    <property type="entry name" value="Beta-grasp_dom_sf"/>
</dbReference>
<evidence type="ECO:0000313" key="6">
    <source>
        <dbReference type="EMBL" id="AWI74427.1"/>
    </source>
</evidence>
<evidence type="ECO:0000313" key="7">
    <source>
        <dbReference type="Proteomes" id="UP000244930"/>
    </source>
</evidence>
<evidence type="ECO:0000256" key="2">
    <source>
        <dbReference type="ARBA" id="ARBA00022714"/>
    </source>
</evidence>
<dbReference type="InterPro" id="IPR001433">
    <property type="entry name" value="OxRdtase_FAD/NAD-bd"/>
</dbReference>
<keyword evidence="2" id="KW-0001">2Fe-2S</keyword>
<gene>
    <name evidence="6" type="ORF">CEW83_03675</name>
</gene>
<dbReference type="SUPFAM" id="SSF52343">
    <property type="entry name" value="Ferredoxin reductase-like, C-terminal NADP-linked domain"/>
    <property type="match status" value="1"/>
</dbReference>